<evidence type="ECO:0000313" key="1">
    <source>
        <dbReference type="EMBL" id="KAK3893618.1"/>
    </source>
</evidence>
<evidence type="ECO:0000313" key="2">
    <source>
        <dbReference type="Proteomes" id="UP001286313"/>
    </source>
</evidence>
<dbReference type="Proteomes" id="UP001286313">
    <property type="component" value="Unassembled WGS sequence"/>
</dbReference>
<protein>
    <submittedName>
        <fullName evidence="1">Uncharacterized protein</fullName>
    </submittedName>
</protein>
<reference evidence="1" key="1">
    <citation type="submission" date="2023-10" db="EMBL/GenBank/DDBJ databases">
        <title>Genome assemblies of two species of porcelain crab, Petrolisthes cinctipes and Petrolisthes manimaculis (Anomura: Porcellanidae).</title>
        <authorList>
            <person name="Angst P."/>
        </authorList>
    </citation>
    <scope>NUCLEOTIDE SEQUENCE</scope>
    <source>
        <strain evidence="1">PB745_01</strain>
        <tissue evidence="1">Gill</tissue>
    </source>
</reference>
<dbReference type="EMBL" id="JAWQEG010000194">
    <property type="protein sequence ID" value="KAK3893618.1"/>
    <property type="molecule type" value="Genomic_DNA"/>
</dbReference>
<dbReference type="PROSITE" id="PS51257">
    <property type="entry name" value="PROKAR_LIPOPROTEIN"/>
    <property type="match status" value="1"/>
</dbReference>
<keyword evidence="2" id="KW-1185">Reference proteome</keyword>
<organism evidence="1 2">
    <name type="scientific">Petrolisthes cinctipes</name>
    <name type="common">Flat porcelain crab</name>
    <dbReference type="NCBI Taxonomy" id="88211"/>
    <lineage>
        <taxon>Eukaryota</taxon>
        <taxon>Metazoa</taxon>
        <taxon>Ecdysozoa</taxon>
        <taxon>Arthropoda</taxon>
        <taxon>Crustacea</taxon>
        <taxon>Multicrustacea</taxon>
        <taxon>Malacostraca</taxon>
        <taxon>Eumalacostraca</taxon>
        <taxon>Eucarida</taxon>
        <taxon>Decapoda</taxon>
        <taxon>Pleocyemata</taxon>
        <taxon>Anomura</taxon>
        <taxon>Galatheoidea</taxon>
        <taxon>Porcellanidae</taxon>
        <taxon>Petrolisthes</taxon>
    </lineage>
</organism>
<proteinExistence type="predicted"/>
<name>A0AAE1L2V1_PETCI</name>
<dbReference type="AlphaFoldDB" id="A0AAE1L2V1"/>
<gene>
    <name evidence="1" type="ORF">Pcinc_002571</name>
</gene>
<accession>A0AAE1L2V1</accession>
<comment type="caution">
    <text evidence="1">The sequence shown here is derived from an EMBL/GenBank/DDBJ whole genome shotgun (WGS) entry which is preliminary data.</text>
</comment>
<sequence>MKFVMESVSAIVMMNVVGMACGIGPEVMNKDLVMIHARKIPSTFLNFKTTVSNACWVPMIMNDVTIDVSNVYLPSRLFKRIGVNVIQKL</sequence>